<keyword evidence="2" id="KW-0732">Signal</keyword>
<feature type="region of interest" description="Disordered" evidence="1">
    <location>
        <begin position="516"/>
        <end position="540"/>
    </location>
</feature>
<evidence type="ECO:0000256" key="1">
    <source>
        <dbReference type="SAM" id="MobiDB-lite"/>
    </source>
</evidence>
<feature type="chain" id="PRO_5028932189" evidence="2">
    <location>
        <begin position="21"/>
        <end position="556"/>
    </location>
</feature>
<feature type="region of interest" description="Disordered" evidence="1">
    <location>
        <begin position="169"/>
        <end position="188"/>
    </location>
</feature>
<dbReference type="AlphaFoldDB" id="A0A7C8JPD2"/>
<feature type="region of interest" description="Disordered" evidence="1">
    <location>
        <begin position="463"/>
        <end position="495"/>
    </location>
</feature>
<feature type="compositionally biased region" description="Polar residues" evidence="1">
    <location>
        <begin position="281"/>
        <end position="301"/>
    </location>
</feature>
<evidence type="ECO:0000256" key="2">
    <source>
        <dbReference type="SAM" id="SignalP"/>
    </source>
</evidence>
<evidence type="ECO:0000313" key="3">
    <source>
        <dbReference type="EMBL" id="KAF3132039.1"/>
    </source>
</evidence>
<evidence type="ECO:0000313" key="4">
    <source>
        <dbReference type="Proteomes" id="UP000480548"/>
    </source>
</evidence>
<comment type="caution">
    <text evidence="3">The sequence shown here is derived from an EMBL/GenBank/DDBJ whole genome shotgun (WGS) entry which is preliminary data.</text>
</comment>
<feature type="compositionally biased region" description="Polar residues" evidence="1">
    <location>
        <begin position="239"/>
        <end position="251"/>
    </location>
</feature>
<reference evidence="3 4" key="1">
    <citation type="submission" date="2019-06" db="EMBL/GenBank/DDBJ databases">
        <authorList>
            <person name="Palmer J.M."/>
        </authorList>
    </citation>
    <scope>NUCLEOTIDE SEQUENCE [LARGE SCALE GENOMIC DNA]</scope>
    <source>
        <strain evidence="3 4">TWF703</strain>
    </source>
</reference>
<proteinExistence type="predicted"/>
<gene>
    <name evidence="3" type="ORF">TWF703_007440</name>
</gene>
<feature type="compositionally biased region" description="Polar residues" evidence="1">
    <location>
        <begin position="530"/>
        <end position="540"/>
    </location>
</feature>
<organism evidence="3 4">
    <name type="scientific">Orbilia oligospora</name>
    <name type="common">Nematode-trapping fungus</name>
    <name type="synonym">Arthrobotrys oligospora</name>
    <dbReference type="NCBI Taxonomy" id="2813651"/>
    <lineage>
        <taxon>Eukaryota</taxon>
        <taxon>Fungi</taxon>
        <taxon>Dikarya</taxon>
        <taxon>Ascomycota</taxon>
        <taxon>Pezizomycotina</taxon>
        <taxon>Orbiliomycetes</taxon>
        <taxon>Orbiliales</taxon>
        <taxon>Orbiliaceae</taxon>
        <taxon>Orbilia</taxon>
    </lineage>
</organism>
<protein>
    <submittedName>
        <fullName evidence="3">Uncharacterized protein</fullName>
    </submittedName>
</protein>
<dbReference type="Proteomes" id="UP000480548">
    <property type="component" value="Unassembled WGS sequence"/>
</dbReference>
<sequence length="556" mass="61617">MYLTSITTLCSCLLATLATAFPHYRRQDTSNSTVEAPAIGISMGCTIMANACKFYIQSPQCTQEWVLDVHRTFFIRLHRVRSVKTITSSNVAPSAVAITIPSLLVSTPSIGTAMRICGRLSTVICTAHISYCPAGYTAARCQRFLSTTTDEPLPERPPNAAIRIRLMKSGPSLPEPEDGSPPESNNDVRRMLREKFPGIIKTRHRERRVAQRERRAKAKLGLNTDPTETPIASVHPTAQERSVNSTVAQERSMSEIWEKEKKKKKKKGAASMEQGLAISAKGSTEETSNQQSTFPVPTHLGNITNASFRNAQWKYNRVSYDAMLDAVLTLSPGLVIQILQLKEVRRLRDAYLHSLVKEGLQKGDLIYYRTNGAIRIKRMEWADKLHALRVKRDILTCYSVNLETKDIMFDYKLAAKIFGGHEFPTDTRVPGIPWVLSRRRSLTLKPKSSDKHDRDKEIMMEEIAQAGGSTAPTAPETPGKTPRGSKIPQTFDGAPATGSLALRKRVVTGEIDAVVGTENRDAPQAAGTLESRSTVSLTPPLQAQLDGGYEYLRRGR</sequence>
<dbReference type="EMBL" id="WIQZ01000046">
    <property type="protein sequence ID" value="KAF3132039.1"/>
    <property type="molecule type" value="Genomic_DNA"/>
</dbReference>
<accession>A0A7C8JPD2</accession>
<feature type="region of interest" description="Disordered" evidence="1">
    <location>
        <begin position="237"/>
        <end position="301"/>
    </location>
</feature>
<name>A0A7C8JPD2_ORBOL</name>
<feature type="signal peptide" evidence="2">
    <location>
        <begin position="1"/>
        <end position="20"/>
    </location>
</feature>